<dbReference type="InterPro" id="IPR013762">
    <property type="entry name" value="Integrase-like_cat_sf"/>
</dbReference>
<proteinExistence type="predicted"/>
<dbReference type="PANTHER" id="PTHR35617:SF3">
    <property type="entry name" value="CORE-BINDING (CB) DOMAIN-CONTAINING PROTEIN"/>
    <property type="match status" value="1"/>
</dbReference>
<dbReference type="PANTHER" id="PTHR35617">
    <property type="entry name" value="PHAGE_INTEGRASE DOMAIN-CONTAINING PROTEIN"/>
    <property type="match status" value="1"/>
</dbReference>
<evidence type="ECO:0008006" key="3">
    <source>
        <dbReference type="Google" id="ProtNLM"/>
    </source>
</evidence>
<evidence type="ECO:0000313" key="2">
    <source>
        <dbReference type="EMBL" id="CAD1539346.1"/>
    </source>
</evidence>
<dbReference type="GO" id="GO:0003677">
    <property type="term" value="F:DNA binding"/>
    <property type="evidence" value="ECO:0007669"/>
    <property type="project" value="InterPro"/>
</dbReference>
<dbReference type="GO" id="GO:0006310">
    <property type="term" value="P:DNA recombination"/>
    <property type="evidence" value="ECO:0007669"/>
    <property type="project" value="UniProtKB-KW"/>
</dbReference>
<dbReference type="GO" id="GO:0015074">
    <property type="term" value="P:DNA integration"/>
    <property type="evidence" value="ECO:0007669"/>
    <property type="project" value="InterPro"/>
</dbReference>
<dbReference type="Gene3D" id="1.10.443.10">
    <property type="entry name" value="Intergrase catalytic core"/>
    <property type="match status" value="1"/>
</dbReference>
<name>A0A6V7IJE1_9HYME</name>
<organism evidence="2">
    <name type="scientific">Bracon brevicornis</name>
    <dbReference type="NCBI Taxonomy" id="1563983"/>
    <lineage>
        <taxon>Eukaryota</taxon>
        <taxon>Metazoa</taxon>
        <taxon>Ecdysozoa</taxon>
        <taxon>Arthropoda</taxon>
        <taxon>Hexapoda</taxon>
        <taxon>Insecta</taxon>
        <taxon>Pterygota</taxon>
        <taxon>Neoptera</taxon>
        <taxon>Endopterygota</taxon>
        <taxon>Hymenoptera</taxon>
        <taxon>Apocrita</taxon>
        <taxon>Ichneumonoidea</taxon>
        <taxon>Braconidae</taxon>
        <taxon>Braconinae</taxon>
        <taxon>Bracon</taxon>
    </lineage>
</organism>
<dbReference type="SUPFAM" id="SSF56349">
    <property type="entry name" value="DNA breaking-rejoining enzymes"/>
    <property type="match status" value="1"/>
</dbReference>
<keyword evidence="1" id="KW-0233">DNA recombination</keyword>
<protein>
    <recommendedName>
        <fullName evidence="3">Tyr recombinase domain-containing protein</fullName>
    </recommendedName>
</protein>
<dbReference type="InterPro" id="IPR011010">
    <property type="entry name" value="DNA_brk_join_enz"/>
</dbReference>
<dbReference type="AlphaFoldDB" id="A0A6V7IJE1"/>
<dbReference type="EMBL" id="CADCXW020000003">
    <property type="protein sequence ID" value="CAD1539346.1"/>
    <property type="molecule type" value="Genomic_DNA"/>
</dbReference>
<evidence type="ECO:0000256" key="1">
    <source>
        <dbReference type="ARBA" id="ARBA00023172"/>
    </source>
</evidence>
<reference evidence="2" key="1">
    <citation type="submission" date="2020-07" db="EMBL/GenBank/DDBJ databases">
        <authorList>
            <person name="Ferguson B K."/>
        </authorList>
    </citation>
    <scope>NUCLEOTIDE SEQUENCE</scope>
    <source>
        <strain evidence="2">L06</strain>
    </source>
</reference>
<gene>
    <name evidence="2" type="ORF">BBRV_LOCUS25916</name>
</gene>
<accession>A0A6V7IJE1</accession>
<sequence>MQTLALINLQNITKNEDGYEIKIADRIKTSKINKPQPNLIIPFFKEDITICPASAMETYIELTKEIRGKENKLLIAIKKPHKAVGTQTLSKWIKITLIDSGIDTKMFSAYSTQHASTSAAKRNIVTIDSILKTAGWTQKSKTFAKFYDRPIVGNKTMFACAVLNKTSQ</sequence>